<accession>A0A0M6WHK5</accession>
<dbReference type="RefSeq" id="WP_055061556.1">
    <property type="nucleotide sequence ID" value="NZ_CVRQ01000016.1"/>
</dbReference>
<dbReference type="Proteomes" id="UP000049472">
    <property type="component" value="Unassembled WGS sequence"/>
</dbReference>
<sequence>MGNQIYKEISKFAEMQRDEIKREKAKKKRKSVCIDPDSVIGKEIMYQTALLHEILDEIRGGKNLPLEKLDILKCKR</sequence>
<evidence type="ECO:0000313" key="2">
    <source>
        <dbReference type="Proteomes" id="UP000049472"/>
    </source>
</evidence>
<keyword evidence="2" id="KW-1185">Reference proteome</keyword>
<organism evidence="1 2">
    <name type="scientific">Agathobacter rectalis</name>
    <dbReference type="NCBI Taxonomy" id="39491"/>
    <lineage>
        <taxon>Bacteria</taxon>
        <taxon>Bacillati</taxon>
        <taxon>Bacillota</taxon>
        <taxon>Clostridia</taxon>
        <taxon>Lachnospirales</taxon>
        <taxon>Lachnospiraceae</taxon>
        <taxon>Agathobacter</taxon>
    </lineage>
</organism>
<dbReference type="EMBL" id="CVRQ01000016">
    <property type="protein sequence ID" value="CRL36146.1"/>
    <property type="molecule type" value="Genomic_DNA"/>
</dbReference>
<name>A0A0M6WHK5_9FIRM</name>
<gene>
    <name evidence="1" type="ORF">T1815_12611</name>
</gene>
<dbReference type="AlphaFoldDB" id="A0A0M6WHK5"/>
<protein>
    <submittedName>
        <fullName evidence="1">Uncharacterized protein</fullName>
    </submittedName>
</protein>
<proteinExistence type="predicted"/>
<evidence type="ECO:0000313" key="1">
    <source>
        <dbReference type="EMBL" id="CRL36146.1"/>
    </source>
</evidence>
<reference evidence="2" key="1">
    <citation type="submission" date="2015-05" db="EMBL/GenBank/DDBJ databases">
        <authorList>
            <consortium name="Pathogen Informatics"/>
        </authorList>
    </citation>
    <scope>NUCLEOTIDE SEQUENCE [LARGE SCALE GENOMIC DNA]</scope>
    <source>
        <strain evidence="2">T1-815</strain>
    </source>
</reference>